<name>A0A7X1AZS8_9BACT</name>
<dbReference type="GO" id="GO:0006415">
    <property type="term" value="P:translational termination"/>
    <property type="evidence" value="ECO:0007669"/>
    <property type="project" value="TreeGrafter"/>
</dbReference>
<dbReference type="InterPro" id="IPR007712">
    <property type="entry name" value="RelE/ParE_toxin"/>
</dbReference>
<dbReference type="AlphaFoldDB" id="A0A7X1AZS8"/>
<dbReference type="GO" id="GO:0006402">
    <property type="term" value="P:mRNA catabolic process"/>
    <property type="evidence" value="ECO:0007669"/>
    <property type="project" value="TreeGrafter"/>
</dbReference>
<dbReference type="FunFam" id="3.30.2310.20:FF:000003">
    <property type="entry name" value="Type II toxin-antitoxin system YafQ family toxin"/>
    <property type="match status" value="1"/>
</dbReference>
<sequence length="89" mass="10201">MLRLVRKSRFKKDFKKLLSSGKDLEKLGSVIMALQAEESLPKHNRDHALTGNYAGHRECHLEPDWLLVYKVEEGQLILVRTGSHSELFG</sequence>
<gene>
    <name evidence="4" type="ORF">H5P30_14530</name>
</gene>
<evidence type="ECO:0000313" key="5">
    <source>
        <dbReference type="Proteomes" id="UP000525652"/>
    </source>
</evidence>
<organism evidence="4 5">
    <name type="scientific">Puniceicoccus vermicola</name>
    <dbReference type="NCBI Taxonomy" id="388746"/>
    <lineage>
        <taxon>Bacteria</taxon>
        <taxon>Pseudomonadati</taxon>
        <taxon>Verrucomicrobiota</taxon>
        <taxon>Opitutia</taxon>
        <taxon>Puniceicoccales</taxon>
        <taxon>Puniceicoccaceae</taxon>
        <taxon>Puniceicoccus</taxon>
    </lineage>
</organism>
<dbReference type="GO" id="GO:0004521">
    <property type="term" value="F:RNA endonuclease activity"/>
    <property type="evidence" value="ECO:0007669"/>
    <property type="project" value="TreeGrafter"/>
</dbReference>
<dbReference type="Pfam" id="PF15738">
    <property type="entry name" value="YafQ_toxin"/>
    <property type="match status" value="1"/>
</dbReference>
<evidence type="ECO:0000256" key="3">
    <source>
        <dbReference type="PIRSR" id="PIRSR006156-1"/>
    </source>
</evidence>
<accession>A0A7X1AZS8</accession>
<dbReference type="SUPFAM" id="SSF143011">
    <property type="entry name" value="RelE-like"/>
    <property type="match status" value="1"/>
</dbReference>
<keyword evidence="5" id="KW-1185">Reference proteome</keyword>
<dbReference type="PANTHER" id="PTHR40588:SF1">
    <property type="entry name" value="MRNA INTERFERASE TOXIN YAFQ"/>
    <property type="match status" value="1"/>
</dbReference>
<dbReference type="Gene3D" id="3.30.2310.20">
    <property type="entry name" value="RelE-like"/>
    <property type="match status" value="1"/>
</dbReference>
<evidence type="ECO:0000256" key="1">
    <source>
        <dbReference type="ARBA" id="ARBA00022649"/>
    </source>
</evidence>
<comment type="similarity">
    <text evidence="2">Belongs to the RelE toxin family. YafQ subfamily.</text>
</comment>
<evidence type="ECO:0000313" key="4">
    <source>
        <dbReference type="EMBL" id="MBC2602995.1"/>
    </source>
</evidence>
<dbReference type="InterPro" id="IPR004386">
    <property type="entry name" value="Toxin_YafQ-like"/>
</dbReference>
<feature type="active site" description="Proton donor" evidence="3">
    <location>
        <position position="84"/>
    </location>
</feature>
<dbReference type="EMBL" id="JACHVA010000114">
    <property type="protein sequence ID" value="MBC2602995.1"/>
    <property type="molecule type" value="Genomic_DNA"/>
</dbReference>
<comment type="caution">
    <text evidence="4">The sequence shown here is derived from an EMBL/GenBank/DDBJ whole genome shotgun (WGS) entry which is preliminary data.</text>
</comment>
<evidence type="ECO:0000256" key="2">
    <source>
        <dbReference type="ARBA" id="ARBA00061366"/>
    </source>
</evidence>
<dbReference type="InterPro" id="IPR035093">
    <property type="entry name" value="RelE/ParE_toxin_dom_sf"/>
</dbReference>
<reference evidence="4 5" key="1">
    <citation type="submission" date="2020-07" db="EMBL/GenBank/DDBJ databases">
        <authorList>
            <person name="Feng X."/>
        </authorList>
    </citation>
    <scope>NUCLEOTIDE SEQUENCE [LARGE SCALE GENOMIC DNA]</scope>
    <source>
        <strain evidence="4 5">JCM14086</strain>
    </source>
</reference>
<dbReference type="PIRSF" id="PIRSF006156">
    <property type="entry name" value="YafQ"/>
    <property type="match status" value="1"/>
</dbReference>
<dbReference type="PANTHER" id="PTHR40588">
    <property type="entry name" value="MRNA INTERFERASE TOXIN YAFQ"/>
    <property type="match status" value="1"/>
</dbReference>
<proteinExistence type="inferred from homology"/>
<dbReference type="RefSeq" id="WP_185693642.1">
    <property type="nucleotide sequence ID" value="NZ_JACHVA010000114.1"/>
</dbReference>
<keyword evidence="1" id="KW-1277">Toxin-antitoxin system</keyword>
<dbReference type="Proteomes" id="UP000525652">
    <property type="component" value="Unassembled WGS sequence"/>
</dbReference>
<dbReference type="NCBIfam" id="TIGR02385">
    <property type="entry name" value="RelE_StbE"/>
    <property type="match status" value="1"/>
</dbReference>
<protein>
    <submittedName>
        <fullName evidence="4">Type II toxin-antitoxin system YafQ family toxin</fullName>
    </submittedName>
</protein>